<dbReference type="SUPFAM" id="SSF53098">
    <property type="entry name" value="Ribonuclease H-like"/>
    <property type="match status" value="1"/>
</dbReference>
<feature type="transmembrane region" description="Helical" evidence="2">
    <location>
        <begin position="1895"/>
        <end position="1918"/>
    </location>
</feature>
<keyword evidence="2" id="KW-1133">Transmembrane helix</keyword>
<dbReference type="EMBL" id="GL380811">
    <property type="protein sequence ID" value="EGT31733.1"/>
    <property type="molecule type" value="Genomic_DNA"/>
</dbReference>
<gene>
    <name evidence="4" type="ORF">CAEBREN_29492</name>
</gene>
<keyword evidence="2" id="KW-0472">Membrane</keyword>
<evidence type="ECO:0000259" key="3">
    <source>
        <dbReference type="PROSITE" id="PS50994"/>
    </source>
</evidence>
<evidence type="ECO:0000313" key="5">
    <source>
        <dbReference type="Proteomes" id="UP000008068"/>
    </source>
</evidence>
<dbReference type="InterPro" id="IPR009878">
    <property type="entry name" value="Phlebovirus_G2_fusion"/>
</dbReference>
<dbReference type="eggNOG" id="KOG0017">
    <property type="taxonomic scope" value="Eukaryota"/>
</dbReference>
<feature type="region of interest" description="Disordered" evidence="1">
    <location>
        <begin position="1166"/>
        <end position="1197"/>
    </location>
</feature>
<dbReference type="STRING" id="135651.G0PK57"/>
<dbReference type="InterPro" id="IPR043128">
    <property type="entry name" value="Rev_trsase/Diguanyl_cyclase"/>
</dbReference>
<dbReference type="GO" id="GO:0003676">
    <property type="term" value="F:nucleic acid binding"/>
    <property type="evidence" value="ECO:0007669"/>
    <property type="project" value="InterPro"/>
</dbReference>
<dbReference type="InterPro" id="IPR012337">
    <property type="entry name" value="RNaseH-like_sf"/>
</dbReference>
<dbReference type="InterPro" id="IPR040676">
    <property type="entry name" value="DUF5641"/>
</dbReference>
<dbReference type="Gene3D" id="2.60.98.50">
    <property type="match status" value="1"/>
</dbReference>
<feature type="region of interest" description="Disordered" evidence="1">
    <location>
        <begin position="26"/>
        <end position="50"/>
    </location>
</feature>
<dbReference type="InParanoid" id="G0PK57"/>
<dbReference type="PANTHER" id="PTHR47331">
    <property type="entry name" value="PHD-TYPE DOMAIN-CONTAINING PROTEIN"/>
    <property type="match status" value="1"/>
</dbReference>
<dbReference type="InterPro" id="IPR041588">
    <property type="entry name" value="Integrase_H2C2"/>
</dbReference>
<dbReference type="Gene3D" id="3.10.10.10">
    <property type="entry name" value="HIV Type 1 Reverse Transcriptase, subunit A, domain 1"/>
    <property type="match status" value="1"/>
</dbReference>
<dbReference type="PANTHER" id="PTHR47331:SF1">
    <property type="entry name" value="GAG-LIKE PROTEIN"/>
    <property type="match status" value="1"/>
</dbReference>
<dbReference type="Pfam" id="PF05380">
    <property type="entry name" value="Peptidase_A17"/>
    <property type="match status" value="1"/>
</dbReference>
<name>G0PK57_CAEBE</name>
<organism evidence="5">
    <name type="scientific">Caenorhabditis brenneri</name>
    <name type="common">Nematode worm</name>
    <dbReference type="NCBI Taxonomy" id="135651"/>
    <lineage>
        <taxon>Eukaryota</taxon>
        <taxon>Metazoa</taxon>
        <taxon>Ecdysozoa</taxon>
        <taxon>Nematoda</taxon>
        <taxon>Chromadorea</taxon>
        <taxon>Rhabditida</taxon>
        <taxon>Rhabditina</taxon>
        <taxon>Rhabditomorpha</taxon>
        <taxon>Rhabditoidea</taxon>
        <taxon>Rhabditidae</taxon>
        <taxon>Peloderinae</taxon>
        <taxon>Caenorhabditis</taxon>
    </lineage>
</organism>
<dbReference type="Gene3D" id="2.60.40.3770">
    <property type="match status" value="1"/>
</dbReference>
<keyword evidence="5" id="KW-1185">Reference proteome</keyword>
<dbReference type="GO" id="GO:0042575">
    <property type="term" value="C:DNA polymerase complex"/>
    <property type="evidence" value="ECO:0007669"/>
    <property type="project" value="UniProtKB-ARBA"/>
</dbReference>
<dbReference type="Gene3D" id="3.30.70.270">
    <property type="match status" value="1"/>
</dbReference>
<dbReference type="Pfam" id="PF07245">
    <property type="entry name" value="Phlebovirus_G2"/>
    <property type="match status" value="1"/>
</dbReference>
<keyword evidence="2" id="KW-0812">Transmembrane</keyword>
<dbReference type="PROSITE" id="PS50994">
    <property type="entry name" value="INTEGRASE"/>
    <property type="match status" value="1"/>
</dbReference>
<dbReference type="OrthoDB" id="5869260at2759"/>
<feature type="transmembrane region" description="Helical" evidence="2">
    <location>
        <begin position="1924"/>
        <end position="1946"/>
    </location>
</feature>
<evidence type="ECO:0000256" key="2">
    <source>
        <dbReference type="SAM" id="Phobius"/>
    </source>
</evidence>
<accession>G0PK57</accession>
<dbReference type="Pfam" id="PF18701">
    <property type="entry name" value="DUF5641"/>
    <property type="match status" value="1"/>
</dbReference>
<reference evidence="5" key="1">
    <citation type="submission" date="2011-07" db="EMBL/GenBank/DDBJ databases">
        <authorList>
            <consortium name="Caenorhabditis brenneri Sequencing and Analysis Consortium"/>
            <person name="Wilson R.K."/>
        </authorList>
    </citation>
    <scope>NUCLEOTIDE SEQUENCE [LARGE SCALE GENOMIC DNA]</scope>
    <source>
        <strain evidence="5">PB2801</strain>
    </source>
</reference>
<proteinExistence type="predicted"/>
<dbReference type="InterPro" id="IPR001584">
    <property type="entry name" value="Integrase_cat-core"/>
</dbReference>
<protein>
    <recommendedName>
        <fullName evidence="3">Integrase catalytic domain-containing protein</fullName>
    </recommendedName>
</protein>
<dbReference type="CDD" id="cd01644">
    <property type="entry name" value="RT_pepA17"/>
    <property type="match status" value="1"/>
</dbReference>
<dbReference type="InterPro" id="IPR008042">
    <property type="entry name" value="Retrotrans_Pao"/>
</dbReference>
<dbReference type="Gene3D" id="3.30.420.10">
    <property type="entry name" value="Ribonuclease H-like superfamily/Ribonuclease H"/>
    <property type="match status" value="1"/>
</dbReference>
<evidence type="ECO:0000256" key="1">
    <source>
        <dbReference type="SAM" id="MobiDB-lite"/>
    </source>
</evidence>
<feature type="compositionally biased region" description="Basic and acidic residues" evidence="1">
    <location>
        <begin position="1184"/>
        <end position="1197"/>
    </location>
</feature>
<feature type="domain" description="Integrase catalytic" evidence="3">
    <location>
        <begin position="838"/>
        <end position="1024"/>
    </location>
</feature>
<sequence>MQPSEKVSIQCKRSISCQLCKITSTCPSGTPEESQRKDMQMKAPGEHTGPLSEEITATEELTWQHFKNTVEKRPKGYFVRLHFKENHPPLPDNYAIAIRRLQSVGRNHSREVLQMVDNVFQDQIEKGIVEAVVEPRNSKPGIHYNAHQPVLTPTKTTTKCRVVIDGSSHFKGKPSLNDIIHQGPTILPDLVHLILRFRSGSIALVSDVEKAFLQVFLHEDDRDYTRVLWVKDIDAPFSGENIIELRFTRVLFGLNISPFLLGATILHHFEQLEDKELANEMSKNLYVDNLILTTDKDPEDAISLYRGAKQAFSEMSMNLREFQTNSSELADQIDTVDRAKEIEMKIMGIKWDSQLDVLIMGVHIDYLDENSRRTVSSSIAIQFDPHGLLSPILLPMRLFQRELWEDEFNYNWDTTLIEDHEKRWTELVNAANNFTIQVPRQVTRKTKDNFIVTFTDASKDATACCTYVVNDIGSHIIFGKSKIKPLKEVFTIPKLEMQALKMGTEKTAEVIKALQDGKIIVTKVFIFSDSTIALSWLKGQPSQKEVGIFVRNRLAAIRAASEKIEALTIPVQFGHVTTDQNPADLGTRGIDRENFSRSSWWHGPKFLEDDPSQWTNHGLFSISEPSSELIRQVNVLYTDFEKDYEPIFDCSRTYNYGKMKRVAAYALKFIKKLFNCCSDTTKQKLELKIPFLREFTVSNQLSVQEIRLSEVTLLRDHQRGSFERKHFQKWNNLNLNINPIGLIISQGRLGHSELDDNAKFPILIAPNSDLAIQIVWDAHSKLHRSENHTISVILENFWIPQVRQLVRKLRRICVPCQRTLKAPFLYPNMGQLPSARVQRARPYENIGLDYFGPMQYRISAEEIGTAFGVIFTCSVSRLTHIEMAPDYSTRAFIQALRRFISLNGLPTSIVSDNAPAHILGEKMINESIIKETEQMSAEVIEFLAIHAIQWKFNTPYAPWQGGFFERLIRIVKEHLVRAIRTSILTYEELRTIFLEIAASMNSRPLTMPSSDNNSSPPMRPIDFVCPGRPMTLPVLDSDILDEYLPSKEAQAELTKNETIRALENSMNATEEIWRRWHKEYLVQLRAHHKSRMDNKRGTPQHPKVDQVVLLCEDMQPRNYWRLAKITELVASADNEIREVLVETVTGKNQSQKSILRRSVNQVVPLEMDGSDDEEGNAEVPLKTSNDHKETPMVNQEEPRYNLRNRRKVNYNEAEESQSMVATSNSLGIPPITTLLSLCTLFMLFGNVTGSGASQLPTHAVCTPTGLQIRGYYESFEACVKEYCTSRTRLRWSQIRTADIWIPPHLKTAPHHATVKIFDGHDLSTWELDCAAVHLCDTIDCTFCWSNILNPECHMTYAILGLGMTSFLSLFCIYALCCVPVRLLDIAVLGWSIIKLVGRGIRVLVTRAVNRIRKGTFTRQRNRWSLSMAIICLSMITSGNACQEIDFLSALQTRCTDNNGNQKCETFTDVVVNLNQVKQDGCIRITKNGTHHWDIRLRLEEVVLSCTKESITTTQDVITRVWSTKRCDSAGSCSSGKCANITRDARIPELHTVNNYTGFTGCSESCGGLGCGCFYLSSGCLFYRVYAVPRNPELYEVYRCMDYSTNAVVTMTSTRLQGWQNKDQTKDLILAIGTSVAFSEAVVTLDTLWTPPSPILNNCFITNKNRTATWVPNHVPAYTCSENGQNCSLQDTCHCNPAENAMICSCKNEDLKDWFNQVDRRLPVHQGHWRLEQQNESIVAQMKHGATASLTIRLRDQWKTVKYITEDTCTVTHSPAIGCYSCENGATAEIFCKSEKTETFASIQCDRDAFAVKCNPDGHVSNITFFSEYSRFRKSCTVECGGPQQKIEINGMLKYTASIWTTIDRLVAGNTTLYNEWNLPDIGHIFESYLTMMKTIIIMMISVFAIFFFTYSIIVSTGVKTAKGILKLILMIILFPVTALVYLYFFGRRRLARNRHKTDHIA</sequence>
<dbReference type="InterPro" id="IPR043502">
    <property type="entry name" value="DNA/RNA_pol_sf"/>
</dbReference>
<dbReference type="Proteomes" id="UP000008068">
    <property type="component" value="Unassembled WGS sequence"/>
</dbReference>
<dbReference type="HOGENOM" id="CLU_236058_0_0_1"/>
<dbReference type="SUPFAM" id="SSF56672">
    <property type="entry name" value="DNA/RNA polymerases"/>
    <property type="match status" value="1"/>
</dbReference>
<dbReference type="InterPro" id="IPR036397">
    <property type="entry name" value="RNaseH_sf"/>
</dbReference>
<dbReference type="Pfam" id="PF17921">
    <property type="entry name" value="Integrase_H2C2"/>
    <property type="match status" value="1"/>
</dbReference>
<evidence type="ECO:0000313" key="4">
    <source>
        <dbReference type="EMBL" id="EGT31733.1"/>
    </source>
</evidence>
<dbReference type="GO" id="GO:0015074">
    <property type="term" value="P:DNA integration"/>
    <property type="evidence" value="ECO:0007669"/>
    <property type="project" value="InterPro"/>
</dbReference>